<dbReference type="EMBL" id="JAMSHJ010000007">
    <property type="protein sequence ID" value="KAI5387229.1"/>
    <property type="molecule type" value="Genomic_DNA"/>
</dbReference>
<comment type="caution">
    <text evidence="1">The sequence shown here is derived from an EMBL/GenBank/DDBJ whole genome shotgun (WGS) entry which is preliminary data.</text>
</comment>
<proteinExistence type="predicted"/>
<organism evidence="1 2">
    <name type="scientific">Pisum sativum</name>
    <name type="common">Garden pea</name>
    <name type="synonym">Lathyrus oleraceus</name>
    <dbReference type="NCBI Taxonomy" id="3888"/>
    <lineage>
        <taxon>Eukaryota</taxon>
        <taxon>Viridiplantae</taxon>
        <taxon>Streptophyta</taxon>
        <taxon>Embryophyta</taxon>
        <taxon>Tracheophyta</taxon>
        <taxon>Spermatophyta</taxon>
        <taxon>Magnoliopsida</taxon>
        <taxon>eudicotyledons</taxon>
        <taxon>Gunneridae</taxon>
        <taxon>Pentapetalae</taxon>
        <taxon>rosids</taxon>
        <taxon>fabids</taxon>
        <taxon>Fabales</taxon>
        <taxon>Fabaceae</taxon>
        <taxon>Papilionoideae</taxon>
        <taxon>50 kb inversion clade</taxon>
        <taxon>NPAAA clade</taxon>
        <taxon>Hologalegina</taxon>
        <taxon>IRL clade</taxon>
        <taxon>Fabeae</taxon>
        <taxon>Lathyrus</taxon>
    </lineage>
</organism>
<evidence type="ECO:0000313" key="1">
    <source>
        <dbReference type="EMBL" id="KAI5387229.1"/>
    </source>
</evidence>
<reference evidence="1 2" key="1">
    <citation type="journal article" date="2022" name="Nat. Genet.">
        <title>Improved pea reference genome and pan-genome highlight genomic features and evolutionary characteristics.</title>
        <authorList>
            <person name="Yang T."/>
            <person name="Liu R."/>
            <person name="Luo Y."/>
            <person name="Hu S."/>
            <person name="Wang D."/>
            <person name="Wang C."/>
            <person name="Pandey M.K."/>
            <person name="Ge S."/>
            <person name="Xu Q."/>
            <person name="Li N."/>
            <person name="Li G."/>
            <person name="Huang Y."/>
            <person name="Saxena R.K."/>
            <person name="Ji Y."/>
            <person name="Li M."/>
            <person name="Yan X."/>
            <person name="He Y."/>
            <person name="Liu Y."/>
            <person name="Wang X."/>
            <person name="Xiang C."/>
            <person name="Varshney R.K."/>
            <person name="Ding H."/>
            <person name="Gao S."/>
            <person name="Zong X."/>
        </authorList>
    </citation>
    <scope>NUCLEOTIDE SEQUENCE [LARGE SCALE GENOMIC DNA]</scope>
    <source>
        <strain evidence="1 2">cv. Zhongwan 6</strain>
    </source>
</reference>
<gene>
    <name evidence="1" type="ORF">KIW84_073393</name>
</gene>
<evidence type="ECO:0000313" key="2">
    <source>
        <dbReference type="Proteomes" id="UP001058974"/>
    </source>
</evidence>
<protein>
    <submittedName>
        <fullName evidence="1">Uncharacterized protein</fullName>
    </submittedName>
</protein>
<dbReference type="Gramene" id="Psat07G0339300-T1">
    <property type="protein sequence ID" value="KAI5387229.1"/>
    <property type="gene ID" value="KIW84_073393"/>
</dbReference>
<dbReference type="AlphaFoldDB" id="A0A9D4VQT1"/>
<name>A0A9D4VQT1_PEA</name>
<sequence>MKIFGCLCYAHSQRRDGDKFASRSRKCIFWAIPMGKRDGNYTTHSTPPIVSEIEYVADDISWETYDASFGGGGASVVLQDNG</sequence>
<dbReference type="Proteomes" id="UP001058974">
    <property type="component" value="Chromosome 7"/>
</dbReference>
<keyword evidence="2" id="KW-1185">Reference proteome</keyword>
<accession>A0A9D4VQT1</accession>